<evidence type="ECO:0000256" key="1">
    <source>
        <dbReference type="SAM" id="MobiDB-lite"/>
    </source>
</evidence>
<feature type="domain" description="PPM-type phosphatase" evidence="2">
    <location>
        <begin position="48"/>
        <end position="381"/>
    </location>
</feature>
<dbReference type="SUPFAM" id="SSF81606">
    <property type="entry name" value="PP2C-like"/>
    <property type="match status" value="1"/>
</dbReference>
<evidence type="ECO:0000259" key="2">
    <source>
        <dbReference type="PROSITE" id="PS51746"/>
    </source>
</evidence>
<dbReference type="SMART" id="SM00332">
    <property type="entry name" value="PP2Cc"/>
    <property type="match status" value="1"/>
</dbReference>
<dbReference type="PROSITE" id="PS51746">
    <property type="entry name" value="PPM_2"/>
    <property type="match status" value="1"/>
</dbReference>
<feature type="compositionally biased region" description="Basic and acidic residues" evidence="1">
    <location>
        <begin position="470"/>
        <end position="492"/>
    </location>
</feature>
<sequence>MSPVLTVASGFTTTSLVPAGGEDSTALLIVNCVNTGFNGFMDYVATARLVYAGDSHPGQARTANEDSAFASPRLLAVADGMGGHVHGEVACTEAVRALAELDTRLASSYGAPQEWERRGSTRLDPGRPDAVRPDAERVDVERPEVARPEAAWPPLARPELVPDPARPLLARSGSVRPELAHPEAGRLDSVPAEPARSGMNHAHPVRPDPVESLGACIADVFTRLCEIGLRRPELTGMGTTLTALVFDGDRLGVGHIGDSRAYLLSAGVLRQITRDHTFVQSLVDQGHLTPAQAAEHPRRSMVVRALQSGGPVPEADLFFHRIAPGDRLLVCSDGLTDVLADETLSVVLATQAEPADAVHRLIDLANRAGGPDNITCLVADVLPGDRRDAEEAPHPAIPIDNDRTGGRLILGAAADRLSAAVGNLPTDEGGNLAGDGRTGVTGPEEAGATATNGRVPTDTAPKAHGAALDGTDHARNERTERVERERSGHEPAAHGPLGPARTGDERARPAGADPEDLGHEHVRESTVPSETENRRGTRRWRLPRWARKP</sequence>
<dbReference type="InterPro" id="IPR036457">
    <property type="entry name" value="PPM-type-like_dom_sf"/>
</dbReference>
<feature type="region of interest" description="Disordered" evidence="1">
    <location>
        <begin position="111"/>
        <end position="206"/>
    </location>
</feature>
<reference evidence="4" key="1">
    <citation type="submission" date="2016-03" db="EMBL/GenBank/DDBJ databases">
        <title>Complete genome sequence of the type strain Actinoalloteichus hymeniacidonis DSM 45092.</title>
        <authorList>
            <person name="Schaffert L."/>
            <person name="Albersmeier A."/>
            <person name="Winkler A."/>
            <person name="Kalinowski J."/>
            <person name="Zotchev S."/>
            <person name="Ruckert C."/>
        </authorList>
    </citation>
    <scope>NUCLEOTIDE SEQUENCE [LARGE SCALE GENOMIC DNA]</scope>
    <source>
        <strain evidence="4">HPA177(T) (DSM 45092(T))</strain>
    </source>
</reference>
<feature type="region of interest" description="Disordered" evidence="1">
    <location>
        <begin position="422"/>
        <end position="549"/>
    </location>
</feature>
<dbReference type="EMBL" id="CP014859">
    <property type="protein sequence ID" value="AOS61390.1"/>
    <property type="molecule type" value="Genomic_DNA"/>
</dbReference>
<dbReference type="PANTHER" id="PTHR47992">
    <property type="entry name" value="PROTEIN PHOSPHATASE"/>
    <property type="match status" value="1"/>
</dbReference>
<dbReference type="Proteomes" id="UP000095210">
    <property type="component" value="Chromosome"/>
</dbReference>
<protein>
    <submittedName>
        <fullName evidence="3">Serine/threonine protein phosphatase</fullName>
    </submittedName>
</protein>
<accession>A0AAC9HLH5</accession>
<evidence type="ECO:0000313" key="3">
    <source>
        <dbReference type="EMBL" id="AOS61390.1"/>
    </source>
</evidence>
<proteinExistence type="predicted"/>
<dbReference type="Gene3D" id="3.60.40.10">
    <property type="entry name" value="PPM-type phosphatase domain"/>
    <property type="match status" value="2"/>
</dbReference>
<organism evidence="3 4">
    <name type="scientific">Actinoalloteichus hymeniacidonis</name>
    <dbReference type="NCBI Taxonomy" id="340345"/>
    <lineage>
        <taxon>Bacteria</taxon>
        <taxon>Bacillati</taxon>
        <taxon>Actinomycetota</taxon>
        <taxon>Actinomycetes</taxon>
        <taxon>Pseudonocardiales</taxon>
        <taxon>Pseudonocardiaceae</taxon>
        <taxon>Actinoalloteichus</taxon>
    </lineage>
</organism>
<dbReference type="SMART" id="SM00331">
    <property type="entry name" value="PP2C_SIG"/>
    <property type="match status" value="1"/>
</dbReference>
<evidence type="ECO:0000313" key="4">
    <source>
        <dbReference type="Proteomes" id="UP000095210"/>
    </source>
</evidence>
<feature type="compositionally biased region" description="Basic residues" evidence="1">
    <location>
        <begin position="536"/>
        <end position="549"/>
    </location>
</feature>
<keyword evidence="4" id="KW-1185">Reference proteome</keyword>
<name>A0AAC9HLH5_9PSEU</name>
<gene>
    <name evidence="3" type="ORF">TL08_02760</name>
</gene>
<dbReference type="CDD" id="cd00143">
    <property type="entry name" value="PP2Cc"/>
    <property type="match status" value="1"/>
</dbReference>
<feature type="compositionally biased region" description="Basic and acidic residues" evidence="1">
    <location>
        <begin position="114"/>
        <end position="147"/>
    </location>
</feature>
<dbReference type="KEGG" id="ahm:TL08_02760"/>
<dbReference type="InterPro" id="IPR001932">
    <property type="entry name" value="PPM-type_phosphatase-like_dom"/>
</dbReference>
<dbReference type="InterPro" id="IPR015655">
    <property type="entry name" value="PP2C"/>
</dbReference>
<dbReference type="GO" id="GO:0004722">
    <property type="term" value="F:protein serine/threonine phosphatase activity"/>
    <property type="evidence" value="ECO:0007669"/>
    <property type="project" value="InterPro"/>
</dbReference>
<dbReference type="AlphaFoldDB" id="A0AAC9HLH5"/>